<feature type="region of interest" description="Disordered" evidence="1">
    <location>
        <begin position="22"/>
        <end position="49"/>
    </location>
</feature>
<gene>
    <name evidence="2" type="ORF">BOX37_30930</name>
</gene>
<keyword evidence="3" id="KW-1185">Reference proteome</keyword>
<accession>A0A1J0W029</accession>
<organism evidence="2 3">
    <name type="scientific">Nocardia mangyaensis</name>
    <dbReference type="NCBI Taxonomy" id="2213200"/>
    <lineage>
        <taxon>Bacteria</taxon>
        <taxon>Bacillati</taxon>
        <taxon>Actinomycetota</taxon>
        <taxon>Actinomycetes</taxon>
        <taxon>Mycobacteriales</taxon>
        <taxon>Nocardiaceae</taxon>
        <taxon>Nocardia</taxon>
    </lineage>
</organism>
<sequence>MALKCEFIAEFGLKFAGGTLNSDQSEPPFARPTGHSEAPTPRVTARRVGSVDRSTVAEESLYQAHWSSSVGFAR</sequence>
<dbReference type="AlphaFoldDB" id="A0A1J0W029"/>
<evidence type="ECO:0000313" key="3">
    <source>
        <dbReference type="Proteomes" id="UP000183810"/>
    </source>
</evidence>
<evidence type="ECO:0000256" key="1">
    <source>
        <dbReference type="SAM" id="MobiDB-lite"/>
    </source>
</evidence>
<reference evidence="2" key="1">
    <citation type="submission" date="2016-11" db="EMBL/GenBank/DDBJ databases">
        <authorList>
            <person name="Jaros S."/>
            <person name="Januszkiewicz K."/>
            <person name="Wedrychowicz H."/>
        </authorList>
    </citation>
    <scope>NUCLEOTIDE SEQUENCE [LARGE SCALE GENOMIC DNA]</scope>
    <source>
        <strain evidence="2">Y48</strain>
    </source>
</reference>
<dbReference type="KEGG" id="nsl:BOX37_30930"/>
<name>A0A1J0W029_9NOCA</name>
<proteinExistence type="predicted"/>
<protein>
    <submittedName>
        <fullName evidence="2">Uncharacterized protein</fullName>
    </submittedName>
</protein>
<evidence type="ECO:0000313" key="2">
    <source>
        <dbReference type="EMBL" id="APE37614.1"/>
    </source>
</evidence>
<dbReference type="Proteomes" id="UP000183810">
    <property type="component" value="Chromosome"/>
</dbReference>
<dbReference type="EMBL" id="CP018082">
    <property type="protein sequence ID" value="APE37614.1"/>
    <property type="molecule type" value="Genomic_DNA"/>
</dbReference>